<keyword evidence="4" id="KW-1185">Reference proteome</keyword>
<dbReference type="Pfam" id="PF00855">
    <property type="entry name" value="PWWP"/>
    <property type="match status" value="1"/>
</dbReference>
<reference evidence="3 4" key="1">
    <citation type="submission" date="2021-09" db="EMBL/GenBank/DDBJ databases">
        <title>Genomic insights and catalytic innovation underlie evolution of tropane alkaloids biosynthesis.</title>
        <authorList>
            <person name="Wang Y.-J."/>
            <person name="Tian T."/>
            <person name="Huang J.-P."/>
            <person name="Huang S.-X."/>
        </authorList>
    </citation>
    <scope>NUCLEOTIDE SEQUENCE [LARGE SCALE GENOMIC DNA]</scope>
    <source>
        <strain evidence="3">KIB-2018</strain>
        <tissue evidence="3">Leaf</tissue>
    </source>
</reference>
<feature type="region of interest" description="Disordered" evidence="1">
    <location>
        <begin position="492"/>
        <end position="534"/>
    </location>
</feature>
<dbReference type="InterPro" id="IPR053063">
    <property type="entry name" value="PWWP_domain_containing_PDP"/>
</dbReference>
<gene>
    <name evidence="3" type="ORF">K2173_001893</name>
</gene>
<dbReference type="AlphaFoldDB" id="A0AAV8SPM8"/>
<dbReference type="PANTHER" id="PTHR42851">
    <property type="entry name" value="ALDOLASE-RELATED"/>
    <property type="match status" value="1"/>
</dbReference>
<dbReference type="PROSITE" id="PS50812">
    <property type="entry name" value="PWWP"/>
    <property type="match status" value="1"/>
</dbReference>
<proteinExistence type="predicted"/>
<dbReference type="SMART" id="SM00293">
    <property type="entry name" value="PWWP"/>
    <property type="match status" value="1"/>
</dbReference>
<feature type="domain" description="PWWP" evidence="2">
    <location>
        <begin position="204"/>
        <end position="265"/>
    </location>
</feature>
<comment type="caution">
    <text evidence="3">The sequence shown here is derived from an EMBL/GenBank/DDBJ whole genome shotgun (WGS) entry which is preliminary data.</text>
</comment>
<dbReference type="Gene3D" id="2.30.30.140">
    <property type="match status" value="1"/>
</dbReference>
<dbReference type="EMBL" id="JAIWQS010000009">
    <property type="protein sequence ID" value="KAJ8753995.1"/>
    <property type="molecule type" value="Genomic_DNA"/>
</dbReference>
<dbReference type="CDD" id="cd05162">
    <property type="entry name" value="PWWP"/>
    <property type="match status" value="1"/>
</dbReference>
<sequence>MSMNFDQIDLNSDAVPAEQGHDVSGVDTCGSKTLINPVNVKGQTRESVDGNVGGVTGEKVSLDEKIWGNEAETGAVSVAEMRMEDGDVAESSRSVLGDGSHLGDAGSSGLVPGIVDVEVKLASGSDFQDQRDCDRVEVEVVSHGNEVHEMEIDEAKTSKVEINGDDVIDERIYGRSDNNGSRRDSNITAAKIEKAAISKLEVGVGDLVWGKVRSHPWWPGQIIDPSTCSDQAKKYFKRDGYLIAYFGDQTFAWNDESMIKPFRSHFSQMEKQSNTEDFSYAVECALDEVARRVEYGLACPCMPNYSKIKTQSIINAGVREEYSRKDGGDRFSTADTFEPETFVEYVKAFGQLPLGGVERLELLSVEAQLLAFNHWRGYSEPPQLQILGAILESDTEVPSFEEVTDDSEDSNASENEVSEVKMVDFVLPGKGKSKSQYSLSKKRKHFFGLGDHSVKKEKSLADLMAERRSSLPDGKSGLVGKGKKKSICVPCGKKRKGVDSSDPSAVEHSKSSSTSGVDINRNQPESCSTSGVDSNYSQLKKTYRVGDSILRVASQMNGQAPILKSDKGTSKKLSAQSESKDKSICVKSQAKKLFSMEDSSTEDMVLRLSLAAKDPMKGFSSFEPMTSFFTAFRNSVCPDHLSEQQLTEPIMERRLDDDSEKESVKFETETDVSEPIKDSYLADTVIQSNPGELSSLTNEKETAEILPNNAIGKDPTAEPESVVQCGTNLDTEQHSDVESPDMEALDTAYDLEEDSDFDSTPTALILKFTNLDSVPSKTNLNGIFSRFGLLMESETEVLKKSSRAKVVFRKQADAEAAFSSAGKYRIFGPSLVSYRLKYMPSMQSRKDAANAT</sequence>
<evidence type="ECO:0000259" key="2">
    <source>
        <dbReference type="PROSITE" id="PS50812"/>
    </source>
</evidence>
<dbReference type="PANTHER" id="PTHR42851:SF19">
    <property type="entry name" value="PWWP DOMAIN-CONTAINING PROTEIN 2-RELATED"/>
    <property type="match status" value="1"/>
</dbReference>
<accession>A0AAV8SPM8</accession>
<organism evidence="3 4">
    <name type="scientific">Erythroxylum novogranatense</name>
    <dbReference type="NCBI Taxonomy" id="1862640"/>
    <lineage>
        <taxon>Eukaryota</taxon>
        <taxon>Viridiplantae</taxon>
        <taxon>Streptophyta</taxon>
        <taxon>Embryophyta</taxon>
        <taxon>Tracheophyta</taxon>
        <taxon>Spermatophyta</taxon>
        <taxon>Magnoliopsida</taxon>
        <taxon>eudicotyledons</taxon>
        <taxon>Gunneridae</taxon>
        <taxon>Pentapetalae</taxon>
        <taxon>rosids</taxon>
        <taxon>fabids</taxon>
        <taxon>Malpighiales</taxon>
        <taxon>Erythroxylaceae</taxon>
        <taxon>Erythroxylum</taxon>
    </lineage>
</organism>
<protein>
    <recommendedName>
        <fullName evidence="2">PWWP domain-containing protein</fullName>
    </recommendedName>
</protein>
<dbReference type="Proteomes" id="UP001159364">
    <property type="component" value="Linkage Group LG09"/>
</dbReference>
<dbReference type="InterPro" id="IPR000313">
    <property type="entry name" value="PWWP_dom"/>
</dbReference>
<dbReference type="SUPFAM" id="SSF63748">
    <property type="entry name" value="Tudor/PWWP/MBT"/>
    <property type="match status" value="1"/>
</dbReference>
<feature type="compositionally biased region" description="Polar residues" evidence="1">
    <location>
        <begin position="511"/>
        <end position="534"/>
    </location>
</feature>
<evidence type="ECO:0000313" key="3">
    <source>
        <dbReference type="EMBL" id="KAJ8753995.1"/>
    </source>
</evidence>
<name>A0AAV8SPM8_9ROSI</name>
<evidence type="ECO:0000313" key="4">
    <source>
        <dbReference type="Proteomes" id="UP001159364"/>
    </source>
</evidence>
<evidence type="ECO:0000256" key="1">
    <source>
        <dbReference type="SAM" id="MobiDB-lite"/>
    </source>
</evidence>